<dbReference type="SUPFAM" id="SSF50249">
    <property type="entry name" value="Nucleic acid-binding proteins"/>
    <property type="match status" value="1"/>
</dbReference>
<dbReference type="InterPro" id="IPR022002">
    <property type="entry name" value="ChsH2_Znr"/>
</dbReference>
<accession>Q8TVL2</accession>
<proteinExistence type="predicted"/>
<evidence type="ECO:0000313" key="4">
    <source>
        <dbReference type="Proteomes" id="UP000001826"/>
    </source>
</evidence>
<dbReference type="Pfam" id="PF12172">
    <property type="entry name" value="zf-ChsH2"/>
    <property type="match status" value="1"/>
</dbReference>
<feature type="domain" description="ChsH2 C-terminal OB-fold" evidence="1">
    <location>
        <begin position="47"/>
        <end position="111"/>
    </location>
</feature>
<dbReference type="InterPro" id="IPR052513">
    <property type="entry name" value="Thioester_dehydratase-like"/>
</dbReference>
<gene>
    <name evidence="3" type="ordered locus">MK1377</name>
</gene>
<sequence length="134" mass="15110">MGGVPRFWRSIDNRYRLVGTRCKNCGEVFFPPRVVCPNCRSDGEMEEVQLSGRGEVYTYSVVRVPPEGFEDKAPYVVAIVKLEEGPLVTAMIVDCEPGEIDVGTPVEAVFRRISEDGEDGVIYYSLEFRPVREE</sequence>
<dbReference type="AlphaFoldDB" id="Q8TVL2"/>
<organism evidence="3 4">
    <name type="scientific">Methanopyrus kandleri (strain AV19 / DSM 6324 / JCM 9639 / NBRC 100938)</name>
    <dbReference type="NCBI Taxonomy" id="190192"/>
    <lineage>
        <taxon>Archaea</taxon>
        <taxon>Methanobacteriati</taxon>
        <taxon>Methanobacteriota</taxon>
        <taxon>Methanomada group</taxon>
        <taxon>Methanopyri</taxon>
        <taxon>Methanopyrales</taxon>
        <taxon>Methanopyraceae</taxon>
        <taxon>Methanopyrus</taxon>
    </lineage>
</organism>
<dbReference type="EnsemblBacteria" id="AAM02590">
    <property type="protein sequence ID" value="AAM02590"/>
    <property type="gene ID" value="MK1377"/>
</dbReference>
<evidence type="ECO:0000313" key="3">
    <source>
        <dbReference type="EMBL" id="AAM02590.1"/>
    </source>
</evidence>
<evidence type="ECO:0000259" key="1">
    <source>
        <dbReference type="Pfam" id="PF01796"/>
    </source>
</evidence>
<dbReference type="Gene3D" id="6.10.30.10">
    <property type="match status" value="1"/>
</dbReference>
<dbReference type="EMBL" id="AE009439">
    <property type="protein sequence ID" value="AAM02590.1"/>
    <property type="molecule type" value="Genomic_DNA"/>
</dbReference>
<dbReference type="KEGG" id="mka:MK1377"/>
<dbReference type="PANTHER" id="PTHR34075">
    <property type="entry name" value="BLR3430 PROTEIN"/>
    <property type="match status" value="1"/>
</dbReference>
<reference evidence="3 4" key="1">
    <citation type="journal article" date="2002" name="Proc. Natl. Acad. Sci. U.S.A.">
        <title>The complete genome of hyperthermophile Methanopyrus kandleri AV19 and monophyly of archaeal methanogens.</title>
        <authorList>
            <person name="Slesarev A.I."/>
            <person name="Mezhevaya K.V."/>
            <person name="Makarova K.S."/>
            <person name="Polushin N.N."/>
            <person name="Shcherbinina O.V."/>
            <person name="Shakhova V.V."/>
            <person name="Belova G.I."/>
            <person name="Aravind L."/>
            <person name="Natale D.A."/>
            <person name="Rogozin I.B."/>
            <person name="Tatusov R.L."/>
            <person name="Wolf Y.I."/>
            <person name="Stetter K.O."/>
            <person name="Malykh A.G."/>
            <person name="Koonin E.V."/>
            <person name="Kozyavkin S.A."/>
        </authorList>
    </citation>
    <scope>NUCLEOTIDE SEQUENCE [LARGE SCALE GENOMIC DNA]</scope>
    <source>
        <strain evidence="4">AV19 / DSM 6324 / JCM 9639 / NBRC 100938</strain>
    </source>
</reference>
<dbReference type="PaxDb" id="190192-MK1377"/>
<evidence type="ECO:0000259" key="2">
    <source>
        <dbReference type="Pfam" id="PF12172"/>
    </source>
</evidence>
<dbReference type="Pfam" id="PF01796">
    <property type="entry name" value="OB_ChsH2_C"/>
    <property type="match status" value="1"/>
</dbReference>
<dbReference type="Proteomes" id="UP000001826">
    <property type="component" value="Chromosome"/>
</dbReference>
<feature type="domain" description="ChsH2 rubredoxin-like zinc ribbon" evidence="2">
    <location>
        <begin position="13"/>
        <end position="42"/>
    </location>
</feature>
<dbReference type="PATRIC" id="fig|190192.8.peg.1532"/>
<name>Q8TVL2_METKA</name>
<dbReference type="InParanoid" id="Q8TVL2"/>
<dbReference type="STRING" id="190192.MK1377"/>
<dbReference type="PANTHER" id="PTHR34075:SF5">
    <property type="entry name" value="BLR3430 PROTEIN"/>
    <property type="match status" value="1"/>
</dbReference>
<dbReference type="OrthoDB" id="9573at2157"/>
<dbReference type="InterPro" id="IPR002878">
    <property type="entry name" value="ChsH2_C"/>
</dbReference>
<dbReference type="GeneID" id="1477972"/>
<protein>
    <submittedName>
        <fullName evidence="3">Predicted nucleic-acid-binding protein containing a Zn-ribbon</fullName>
    </submittedName>
</protein>
<dbReference type="InterPro" id="IPR012340">
    <property type="entry name" value="NA-bd_OB-fold"/>
</dbReference>
<dbReference type="HOGENOM" id="CLU_119412_2_2_2"/>
<dbReference type="RefSeq" id="WP_011019745.1">
    <property type="nucleotide sequence ID" value="NC_003551.1"/>
</dbReference>
<keyword evidence="4" id="KW-1185">Reference proteome</keyword>